<organism evidence="7 8">
    <name type="scientific">Inquilinus ginsengisoli</name>
    <dbReference type="NCBI Taxonomy" id="363840"/>
    <lineage>
        <taxon>Bacteria</taxon>
        <taxon>Pseudomonadati</taxon>
        <taxon>Pseudomonadota</taxon>
        <taxon>Alphaproteobacteria</taxon>
        <taxon>Rhodospirillales</taxon>
        <taxon>Rhodospirillaceae</taxon>
        <taxon>Inquilinus</taxon>
    </lineage>
</organism>
<comment type="subcellular location">
    <subcellularLocation>
        <location evidence="1">Cell membrane</location>
        <topology evidence="1">Multi-pass membrane protein</topology>
    </subcellularLocation>
</comment>
<feature type="transmembrane region" description="Helical" evidence="6">
    <location>
        <begin position="41"/>
        <end position="63"/>
    </location>
</feature>
<dbReference type="Pfam" id="PF01810">
    <property type="entry name" value="LysE"/>
    <property type="match status" value="1"/>
</dbReference>
<evidence type="ECO:0000256" key="2">
    <source>
        <dbReference type="ARBA" id="ARBA00022475"/>
    </source>
</evidence>
<name>A0ABU1JGP4_9PROT</name>
<dbReference type="PIRSF" id="PIRSF006324">
    <property type="entry name" value="LeuE"/>
    <property type="match status" value="1"/>
</dbReference>
<proteinExistence type="predicted"/>
<evidence type="ECO:0000256" key="3">
    <source>
        <dbReference type="ARBA" id="ARBA00022692"/>
    </source>
</evidence>
<keyword evidence="4 6" id="KW-1133">Transmembrane helix</keyword>
<gene>
    <name evidence="7" type="ORF">E9232_000290</name>
</gene>
<feature type="transmembrane region" description="Helical" evidence="6">
    <location>
        <begin position="75"/>
        <end position="95"/>
    </location>
</feature>
<evidence type="ECO:0000256" key="4">
    <source>
        <dbReference type="ARBA" id="ARBA00022989"/>
    </source>
</evidence>
<keyword evidence="5 6" id="KW-0472">Membrane</keyword>
<protein>
    <submittedName>
        <fullName evidence="7">Threonine/homoserine/homoserine lactone efflux protein</fullName>
    </submittedName>
</protein>
<feature type="transmembrane region" description="Helical" evidence="6">
    <location>
        <begin position="116"/>
        <end position="138"/>
    </location>
</feature>
<keyword evidence="8" id="KW-1185">Reference proteome</keyword>
<comment type="caution">
    <text evidence="7">The sequence shown here is derived from an EMBL/GenBank/DDBJ whole genome shotgun (WGS) entry which is preliminary data.</text>
</comment>
<dbReference type="Proteomes" id="UP001262410">
    <property type="component" value="Unassembled WGS sequence"/>
</dbReference>
<dbReference type="PANTHER" id="PTHR30086">
    <property type="entry name" value="ARGININE EXPORTER PROTEIN ARGO"/>
    <property type="match status" value="1"/>
</dbReference>
<accession>A0ABU1JGP4</accession>
<reference evidence="7 8" key="1">
    <citation type="submission" date="2023-07" db="EMBL/GenBank/DDBJ databases">
        <title>Sorghum-associated microbial communities from plants grown in Nebraska, USA.</title>
        <authorList>
            <person name="Schachtman D."/>
        </authorList>
    </citation>
    <scope>NUCLEOTIDE SEQUENCE [LARGE SCALE GENOMIC DNA]</scope>
    <source>
        <strain evidence="7 8">584</strain>
    </source>
</reference>
<keyword evidence="2" id="KW-1003">Cell membrane</keyword>
<feature type="transmembrane region" description="Helical" evidence="6">
    <location>
        <begin position="183"/>
        <end position="202"/>
    </location>
</feature>
<dbReference type="InterPro" id="IPR001123">
    <property type="entry name" value="LeuE-type"/>
</dbReference>
<evidence type="ECO:0000313" key="7">
    <source>
        <dbReference type="EMBL" id="MDR6287791.1"/>
    </source>
</evidence>
<evidence type="ECO:0000256" key="1">
    <source>
        <dbReference type="ARBA" id="ARBA00004651"/>
    </source>
</evidence>
<evidence type="ECO:0000313" key="8">
    <source>
        <dbReference type="Proteomes" id="UP001262410"/>
    </source>
</evidence>
<dbReference type="RefSeq" id="WP_309791701.1">
    <property type="nucleotide sequence ID" value="NZ_JAVDPW010000001.1"/>
</dbReference>
<dbReference type="EMBL" id="JAVDPW010000001">
    <property type="protein sequence ID" value="MDR6287791.1"/>
    <property type="molecule type" value="Genomic_DNA"/>
</dbReference>
<evidence type="ECO:0000256" key="5">
    <source>
        <dbReference type="ARBA" id="ARBA00023136"/>
    </source>
</evidence>
<feature type="transmembrane region" description="Helical" evidence="6">
    <location>
        <begin position="6"/>
        <end position="29"/>
    </location>
</feature>
<evidence type="ECO:0000256" key="6">
    <source>
        <dbReference type="SAM" id="Phobius"/>
    </source>
</evidence>
<dbReference type="PANTHER" id="PTHR30086:SF20">
    <property type="entry name" value="ARGININE EXPORTER PROTEIN ARGO-RELATED"/>
    <property type="match status" value="1"/>
</dbReference>
<feature type="transmembrane region" description="Helical" evidence="6">
    <location>
        <begin position="150"/>
        <end position="171"/>
    </location>
</feature>
<keyword evidence="3 6" id="KW-0812">Transmembrane</keyword>
<sequence>MIDPTLLLAFTAAVTLLMLIPGPNVALIVANSVAWGPRYGLLTVLGTSSAMVVQLALAALGMAQLLGALGGWFELLRWIGVAYLLWLGVAQWRAPPADLTRTAPQPKSARRIYGRALLVSLTNPKTLLFTGAFFSQFIDPARPAGPQVALLSAVFLILALAVDGTWAVLAGRARFLLARHGRLRNRISGSLLIGAGLGLALARGK</sequence>